<dbReference type="RefSeq" id="WP_189127772.1">
    <property type="nucleotide sequence ID" value="NZ_BMNH01000027.1"/>
</dbReference>
<dbReference type="EMBL" id="BMNH01000027">
    <property type="protein sequence ID" value="GGO78980.1"/>
    <property type="molecule type" value="Genomic_DNA"/>
</dbReference>
<evidence type="ECO:0000313" key="3">
    <source>
        <dbReference type="EMBL" id="GGO78980.1"/>
    </source>
</evidence>
<accession>A0A917ZAY5</accession>
<evidence type="ECO:0000256" key="2">
    <source>
        <dbReference type="SAM" id="SignalP"/>
    </source>
</evidence>
<sequence length="412" mass="43419">MTVPPSRRITGLLAVALLMAGGCQQGEVPSSPQPPSFSVPSPSASATTVTKALDPVVTTPATCPATSRRTGQFRVGSASGSWELVHVDQTPGTVMGSGTAASDGTLWAWRLGPGGAREPRHWNGSGWDEPAAVPASGRLLALGAASADRAWVLADTEDGHAALLTWDGRAWHTGPPELAEQPAPAVDAQGTWIILGSVSMRWDGAAWQSVPVPFQALSLSGTADTPWMIGTPGEGSDRPSIARWTGRAWQPVQLPTLLSPTDAAPVHGDTGRTNLRAVVRTGPEEWWVLGSFQWMEREEADLEDVFLSRAVAMRLRGTTWTCLVAAESKPKAFTAAAPDGEDGLWAATDTGTLWHLSSTGRWTSERLPTGEYGPAVVEDLVTRDDTGDVYALGAVGAQGEPAGSRGALWRLR</sequence>
<evidence type="ECO:0000313" key="4">
    <source>
        <dbReference type="Proteomes" id="UP000646523"/>
    </source>
</evidence>
<dbReference type="AlphaFoldDB" id="A0A917ZAY5"/>
<feature type="chain" id="PRO_5036972617" evidence="2">
    <location>
        <begin position="26"/>
        <end position="412"/>
    </location>
</feature>
<feature type="region of interest" description="Disordered" evidence="1">
    <location>
        <begin position="24"/>
        <end position="45"/>
    </location>
</feature>
<comment type="caution">
    <text evidence="3">The sequence shown here is derived from an EMBL/GenBank/DDBJ whole genome shotgun (WGS) entry which is preliminary data.</text>
</comment>
<feature type="signal peptide" evidence="2">
    <location>
        <begin position="1"/>
        <end position="25"/>
    </location>
</feature>
<name>A0A917ZAY5_9ACTN</name>
<keyword evidence="4" id="KW-1185">Reference proteome</keyword>
<organism evidence="3 4">
    <name type="scientific">Nonomuraea cavernae</name>
    <dbReference type="NCBI Taxonomy" id="2045107"/>
    <lineage>
        <taxon>Bacteria</taxon>
        <taxon>Bacillati</taxon>
        <taxon>Actinomycetota</taxon>
        <taxon>Actinomycetes</taxon>
        <taxon>Streptosporangiales</taxon>
        <taxon>Streptosporangiaceae</taxon>
        <taxon>Nonomuraea</taxon>
    </lineage>
</organism>
<gene>
    <name evidence="3" type="ORF">GCM10012289_62220</name>
</gene>
<dbReference type="Proteomes" id="UP000646523">
    <property type="component" value="Unassembled WGS sequence"/>
</dbReference>
<dbReference type="PROSITE" id="PS51257">
    <property type="entry name" value="PROKAR_LIPOPROTEIN"/>
    <property type="match status" value="1"/>
</dbReference>
<proteinExistence type="predicted"/>
<keyword evidence="2" id="KW-0732">Signal</keyword>
<reference evidence="3" key="1">
    <citation type="journal article" date="2014" name="Int. J. Syst. Evol. Microbiol.">
        <title>Complete genome sequence of Corynebacterium casei LMG S-19264T (=DSM 44701T), isolated from a smear-ripened cheese.</title>
        <authorList>
            <consortium name="US DOE Joint Genome Institute (JGI-PGF)"/>
            <person name="Walter F."/>
            <person name="Albersmeier A."/>
            <person name="Kalinowski J."/>
            <person name="Ruckert C."/>
        </authorList>
    </citation>
    <scope>NUCLEOTIDE SEQUENCE</scope>
    <source>
        <strain evidence="3">CGMCC 4.7368</strain>
    </source>
</reference>
<protein>
    <submittedName>
        <fullName evidence="3">Uncharacterized protein</fullName>
    </submittedName>
</protein>
<evidence type="ECO:0000256" key="1">
    <source>
        <dbReference type="SAM" id="MobiDB-lite"/>
    </source>
</evidence>
<reference evidence="3" key="2">
    <citation type="submission" date="2020-09" db="EMBL/GenBank/DDBJ databases">
        <authorList>
            <person name="Sun Q."/>
            <person name="Zhou Y."/>
        </authorList>
    </citation>
    <scope>NUCLEOTIDE SEQUENCE</scope>
    <source>
        <strain evidence="3">CGMCC 4.7368</strain>
    </source>
</reference>